<gene>
    <name evidence="2" type="ORF">ERS852429_01755</name>
    <name evidence="3" type="ORF">GKD68_07620</name>
</gene>
<reference evidence="3 5" key="2">
    <citation type="journal article" date="2019" name="Nat. Med.">
        <title>A library of human gut bacterial isolates paired with longitudinal multiomics data enables mechanistic microbiome research.</title>
        <authorList>
            <person name="Poyet M."/>
            <person name="Groussin M."/>
            <person name="Gibbons S.M."/>
            <person name="Avila-Pacheco J."/>
            <person name="Jiang X."/>
            <person name="Kearney S.M."/>
            <person name="Perrotta A.R."/>
            <person name="Berdy B."/>
            <person name="Zhao S."/>
            <person name="Lieberman T.D."/>
            <person name="Swanson P.K."/>
            <person name="Smith M."/>
            <person name="Roesemann S."/>
            <person name="Alexander J.E."/>
            <person name="Rich S.A."/>
            <person name="Livny J."/>
            <person name="Vlamakis H."/>
            <person name="Clish C."/>
            <person name="Bullock K."/>
            <person name="Deik A."/>
            <person name="Scott J."/>
            <person name="Pierce K.A."/>
            <person name="Xavier R.J."/>
            <person name="Alm E.J."/>
        </authorList>
    </citation>
    <scope>NUCLEOTIDE SEQUENCE [LARGE SCALE GENOMIC DNA]</scope>
    <source>
        <strain evidence="3 5">BIOML-A2</strain>
    </source>
</reference>
<evidence type="ECO:0000256" key="1">
    <source>
        <dbReference type="SAM" id="SignalP"/>
    </source>
</evidence>
<evidence type="ECO:0000313" key="3">
    <source>
        <dbReference type="EMBL" id="MRZ54620.1"/>
    </source>
</evidence>
<name>A0A173TUH2_PARDI</name>
<evidence type="ECO:0000313" key="5">
    <source>
        <dbReference type="Proteomes" id="UP000432516"/>
    </source>
</evidence>
<dbReference type="Proteomes" id="UP000432516">
    <property type="component" value="Unassembled WGS sequence"/>
</dbReference>
<dbReference type="RefSeq" id="WP_044545239.1">
    <property type="nucleotide sequence ID" value="NZ_CDRH01000190.1"/>
</dbReference>
<evidence type="ECO:0000313" key="4">
    <source>
        <dbReference type="Proteomes" id="UP000095591"/>
    </source>
</evidence>
<dbReference type="EMBL" id="WKNE01000004">
    <property type="protein sequence ID" value="MRZ54620.1"/>
    <property type="molecule type" value="Genomic_DNA"/>
</dbReference>
<proteinExistence type="predicted"/>
<sequence>MNTTHVKLSPAVLLTFVLLLCNLSAIARPQEKIKKKEISQSYSVSAGDRLQVENRYGNITVTHWNQNTVAIRVEVECKARSEERAQENLDRIQIETKKIGGIVSAVTTIKKEMNSNSNNESMTINYYIQMPPKLAADLNQKYGNINLPSDNNGNMDIHVKYGNLNAGNFTANAMIEAKYGNIEVGNLQDAQLDLGYVGTAKIRNAKDLTIDSKYSNLDIQDIQSLRMEIKYGNLTIESVSRLDMEIKYSDAKIGTLKDALNVSSLSYSNLKIRNLSPSFSKVNVESHYGNLEVALPAKTSFRIVAENMKYSSCDVNGFNITRKHFDDEDRDKNYTYEINGGKQPTIHFEGNRYGNLKVKTN</sequence>
<feature type="chain" id="PRO_5036301547" description="Adhesin domain-containing protein" evidence="1">
    <location>
        <begin position="28"/>
        <end position="361"/>
    </location>
</feature>
<evidence type="ECO:0000313" key="2">
    <source>
        <dbReference type="EMBL" id="CUN05969.1"/>
    </source>
</evidence>
<organism evidence="2 4">
    <name type="scientific">Parabacteroides distasonis</name>
    <dbReference type="NCBI Taxonomy" id="823"/>
    <lineage>
        <taxon>Bacteria</taxon>
        <taxon>Pseudomonadati</taxon>
        <taxon>Bacteroidota</taxon>
        <taxon>Bacteroidia</taxon>
        <taxon>Bacteroidales</taxon>
        <taxon>Tannerellaceae</taxon>
        <taxon>Parabacteroides</taxon>
    </lineage>
</organism>
<accession>A0A173TUH2</accession>
<dbReference type="Proteomes" id="UP000095591">
    <property type="component" value="Unassembled WGS sequence"/>
</dbReference>
<keyword evidence="1" id="KW-0732">Signal</keyword>
<dbReference type="AlphaFoldDB" id="A0A173TUH2"/>
<dbReference type="EMBL" id="CYXP01000003">
    <property type="protein sequence ID" value="CUN05969.1"/>
    <property type="molecule type" value="Genomic_DNA"/>
</dbReference>
<feature type="signal peptide" evidence="1">
    <location>
        <begin position="1"/>
        <end position="27"/>
    </location>
</feature>
<protein>
    <recommendedName>
        <fullName evidence="6">Adhesin domain-containing protein</fullName>
    </recommendedName>
</protein>
<evidence type="ECO:0008006" key="6">
    <source>
        <dbReference type="Google" id="ProtNLM"/>
    </source>
</evidence>
<reference evidence="2 4" key="1">
    <citation type="submission" date="2015-09" db="EMBL/GenBank/DDBJ databases">
        <authorList>
            <consortium name="Pathogen Informatics"/>
        </authorList>
    </citation>
    <scope>NUCLEOTIDE SEQUENCE [LARGE SCALE GENOMIC DNA]</scope>
    <source>
        <strain evidence="2 4">2789STDY5608872</strain>
    </source>
</reference>